<gene>
    <name evidence="1" type="ORF">MNBD_GAMMA26-1932</name>
</gene>
<evidence type="ECO:0000313" key="1">
    <source>
        <dbReference type="EMBL" id="VAX09972.1"/>
    </source>
</evidence>
<sequence length="52" mass="5850">KPKLSGSVHIKGCNLIGGLDQKERIEDVLKNSTEKQGMLERLISNFYMDTTL</sequence>
<feature type="non-terminal residue" evidence="1">
    <location>
        <position position="1"/>
    </location>
</feature>
<reference evidence="1" key="1">
    <citation type="submission" date="2018-06" db="EMBL/GenBank/DDBJ databases">
        <authorList>
            <person name="Zhirakovskaya E."/>
        </authorList>
    </citation>
    <scope>NUCLEOTIDE SEQUENCE</scope>
</reference>
<name>A0A3B1B1H7_9ZZZZ</name>
<dbReference type="EMBL" id="UOFX01000058">
    <property type="protein sequence ID" value="VAX09972.1"/>
    <property type="molecule type" value="Genomic_DNA"/>
</dbReference>
<proteinExistence type="predicted"/>
<accession>A0A3B1B1H7</accession>
<organism evidence="1">
    <name type="scientific">hydrothermal vent metagenome</name>
    <dbReference type="NCBI Taxonomy" id="652676"/>
    <lineage>
        <taxon>unclassified sequences</taxon>
        <taxon>metagenomes</taxon>
        <taxon>ecological metagenomes</taxon>
    </lineage>
</organism>
<dbReference type="AlphaFoldDB" id="A0A3B1B1H7"/>
<protein>
    <submittedName>
        <fullName evidence="1">Uncharacterized protein</fullName>
    </submittedName>
</protein>